<organism evidence="2 3">
    <name type="scientific">Kribbella yunnanensis</name>
    <dbReference type="NCBI Taxonomy" id="190194"/>
    <lineage>
        <taxon>Bacteria</taxon>
        <taxon>Bacillati</taxon>
        <taxon>Actinomycetota</taxon>
        <taxon>Actinomycetes</taxon>
        <taxon>Propionibacteriales</taxon>
        <taxon>Kribbellaceae</taxon>
        <taxon>Kribbella</taxon>
    </lineage>
</organism>
<protein>
    <submittedName>
        <fullName evidence="2">Uncharacterized protein</fullName>
    </submittedName>
</protein>
<evidence type="ECO:0000313" key="3">
    <source>
        <dbReference type="Proteomes" id="UP001500280"/>
    </source>
</evidence>
<comment type="caution">
    <text evidence="2">The sequence shown here is derived from an EMBL/GenBank/DDBJ whole genome shotgun (WGS) entry which is preliminary data.</text>
</comment>
<accession>A0ABN2J6E3</accession>
<dbReference type="Proteomes" id="UP001500280">
    <property type="component" value="Unassembled WGS sequence"/>
</dbReference>
<name>A0ABN2J6E3_9ACTN</name>
<keyword evidence="3" id="KW-1185">Reference proteome</keyword>
<evidence type="ECO:0000256" key="1">
    <source>
        <dbReference type="SAM" id="MobiDB-lite"/>
    </source>
</evidence>
<dbReference type="EMBL" id="BAAANF010000030">
    <property type="protein sequence ID" value="GAA1718948.1"/>
    <property type="molecule type" value="Genomic_DNA"/>
</dbReference>
<evidence type="ECO:0000313" key="2">
    <source>
        <dbReference type="EMBL" id="GAA1718948.1"/>
    </source>
</evidence>
<feature type="compositionally biased region" description="Low complexity" evidence="1">
    <location>
        <begin position="13"/>
        <end position="25"/>
    </location>
</feature>
<reference evidence="2 3" key="1">
    <citation type="journal article" date="2019" name="Int. J. Syst. Evol. Microbiol.">
        <title>The Global Catalogue of Microorganisms (GCM) 10K type strain sequencing project: providing services to taxonomists for standard genome sequencing and annotation.</title>
        <authorList>
            <consortium name="The Broad Institute Genomics Platform"/>
            <consortium name="The Broad Institute Genome Sequencing Center for Infectious Disease"/>
            <person name="Wu L."/>
            <person name="Ma J."/>
        </authorList>
    </citation>
    <scope>NUCLEOTIDE SEQUENCE [LARGE SCALE GENOMIC DNA]</scope>
    <source>
        <strain evidence="2 3">JCM 14307</strain>
    </source>
</reference>
<gene>
    <name evidence="2" type="ORF">GCM10009745_79840</name>
</gene>
<feature type="region of interest" description="Disordered" evidence="1">
    <location>
        <begin position="1"/>
        <end position="29"/>
    </location>
</feature>
<proteinExistence type="predicted"/>
<dbReference type="RefSeq" id="WP_165952801.1">
    <property type="nucleotide sequence ID" value="NZ_BAAANF010000030.1"/>
</dbReference>
<sequence>MSTTDPADQPNEALQAARDQLQAARSELQGAEAALRAALDETEDDQ</sequence>